<dbReference type="SUPFAM" id="SSF141868">
    <property type="entry name" value="EAL domain-like"/>
    <property type="match status" value="1"/>
</dbReference>
<feature type="domain" description="PAS" evidence="3">
    <location>
        <begin position="89"/>
        <end position="126"/>
    </location>
</feature>
<feature type="domain" description="PAC" evidence="4">
    <location>
        <begin position="433"/>
        <end position="485"/>
    </location>
</feature>
<dbReference type="InterPro" id="IPR001633">
    <property type="entry name" value="EAL_dom"/>
</dbReference>
<dbReference type="Pfam" id="PF08447">
    <property type="entry name" value="PAS_3"/>
    <property type="match status" value="1"/>
</dbReference>
<dbReference type="PROSITE" id="PS50113">
    <property type="entry name" value="PAC"/>
    <property type="match status" value="3"/>
</dbReference>
<dbReference type="Pfam" id="PF08448">
    <property type="entry name" value="PAS_4"/>
    <property type="match status" value="2"/>
</dbReference>
<dbReference type="Gene3D" id="3.30.450.20">
    <property type="entry name" value="PAS domain"/>
    <property type="match status" value="4"/>
</dbReference>
<dbReference type="NCBIfam" id="TIGR00254">
    <property type="entry name" value="GGDEF"/>
    <property type="match status" value="1"/>
</dbReference>
<dbReference type="SMART" id="SM00091">
    <property type="entry name" value="PAS"/>
    <property type="match status" value="3"/>
</dbReference>
<evidence type="ECO:0000259" key="4">
    <source>
        <dbReference type="PROSITE" id="PS50113"/>
    </source>
</evidence>
<dbReference type="Pfam" id="PF00990">
    <property type="entry name" value="GGDEF"/>
    <property type="match status" value="1"/>
</dbReference>
<dbReference type="PANTHER" id="PTHR44757">
    <property type="entry name" value="DIGUANYLATE CYCLASE DGCP"/>
    <property type="match status" value="1"/>
</dbReference>
<dbReference type="InterPro" id="IPR013656">
    <property type="entry name" value="PAS_4"/>
</dbReference>
<feature type="region of interest" description="Disordered" evidence="2">
    <location>
        <begin position="1"/>
        <end position="27"/>
    </location>
</feature>
<dbReference type="SMART" id="SM00267">
    <property type="entry name" value="GGDEF"/>
    <property type="match status" value="1"/>
</dbReference>
<dbReference type="SUPFAM" id="SSF55785">
    <property type="entry name" value="PYP-like sensor domain (PAS domain)"/>
    <property type="match status" value="4"/>
</dbReference>
<evidence type="ECO:0000313" key="8">
    <source>
        <dbReference type="Proteomes" id="UP001597337"/>
    </source>
</evidence>
<feature type="domain" description="EAL" evidence="5">
    <location>
        <begin position="907"/>
        <end position="1159"/>
    </location>
</feature>
<dbReference type="PANTHER" id="PTHR44757:SF2">
    <property type="entry name" value="BIOFILM ARCHITECTURE MAINTENANCE PROTEIN MBAA"/>
    <property type="match status" value="1"/>
</dbReference>
<sequence>MRNDGVSALHDLRSSTAPDTDDLTEVSAEQIRRRAAERLREGGFKLADVPLEQADQDLASLIENQRIYQAELEIQNEELQRGQHQIQEALARFASFFNSLPVAELVIDRKGLVLEANPAAQSLFGLAGTHLRQHFFARLLEESDRASVIDAWSNLHADHGVELPEVRFRNGRTGGFIGDLHIAPLVTSLGEIEHYVCAVIDRTDSVAQRRALDDSTARLRRSESKLRERLKELSALHDILAETSRLEAPAEEVLRRVVERLPWACRFPDIAEARIRLPDGDVQTIRFVETDWQRRVDLVLPDGTRGDIRLVYRERPPLVDEDVPFLDEELRLLDAVAAHIEGFLGRRYDERRLRETRERYRILAEFSSEWEYWLGPNGCYLYVSPACERITGYAAAAFESDPSLLSRLIHPDDRTLWEAKHAYLELDHGAAQDGFEFRLIARDGNERWIEQICNPVFNGTGEFLGRRGVNRDITERKRTEEALKRSEAFLNATGRMAKVGGWELDPTSQEMRWTRGTYELFALPEGSALTVDRCLDLFQPQDAARLRAALDRASNEGVAFDLSVRLAASSDPPRWLQITCQPLQYAGSVVRLLGAIQDISARVEAEKALRQAARVFESTAEGVIITDPEARILAVNRAFTEITGYSESEALGGTPKLLRSGRQDSDFYDRMWRELAERGHWRGELWDRNKNGEIFPVLLTLSSVLDDAGELTHYVGVFSDISHIKRAEARLEFLANHDPLTELPNRALFQKRLLECIQRAERYRRQFALLFIDLDRFKDINDTLGHLFGDALLKRVAAILGHQVRSVDTIARLGGDEFVIVLEDIPEPRFAARFADRLMEIFTQPLLVENHELFITASIGISLYPQDGCDIESLVRHADIAMYQAKNAGRNAFSFFEPLMSEGVAQRLKLEHELRGALKREEFVLHYQPQLTLDGRCLRGVEILCRWRHPVLGLLPPERFLPMTEELGLIDALGYWILEQGCRQLASWDQLGVKVPRLAMNLSVRELSNENLVPRIRETLEHYGIAPERLELEVAESKLARCSDASLGNLSVLSAMGVTLAIDDFGIASPALTRLQRLPLKRLKIDRSIVETLAADSGGRALVRAISGLARGLGLEIFAEGVETAEQADILRLEGCDEGQGFLFCRPLPPNDLHLVWPL</sequence>
<feature type="coiled-coil region" evidence="1">
    <location>
        <begin position="51"/>
        <end position="92"/>
    </location>
</feature>
<comment type="caution">
    <text evidence="7">The sequence shown here is derived from an EMBL/GenBank/DDBJ whole genome shotgun (WGS) entry which is preliminary data.</text>
</comment>
<dbReference type="RefSeq" id="WP_386026810.1">
    <property type="nucleotide sequence ID" value="NZ_JBHUHX010000027.1"/>
</dbReference>
<evidence type="ECO:0000256" key="2">
    <source>
        <dbReference type="SAM" id="MobiDB-lite"/>
    </source>
</evidence>
<dbReference type="InterPro" id="IPR035965">
    <property type="entry name" value="PAS-like_dom_sf"/>
</dbReference>
<dbReference type="Pfam" id="PF00989">
    <property type="entry name" value="PAS"/>
    <property type="match status" value="1"/>
</dbReference>
<dbReference type="Gene3D" id="3.30.70.270">
    <property type="match status" value="1"/>
</dbReference>
<dbReference type="Proteomes" id="UP001597337">
    <property type="component" value="Unassembled WGS sequence"/>
</dbReference>
<accession>A0ABW4Y8I5</accession>
<reference evidence="8" key="1">
    <citation type="journal article" date="2019" name="Int. J. Syst. Evol. Microbiol.">
        <title>The Global Catalogue of Microorganisms (GCM) 10K type strain sequencing project: providing services to taxonomists for standard genome sequencing and annotation.</title>
        <authorList>
            <consortium name="The Broad Institute Genomics Platform"/>
            <consortium name="The Broad Institute Genome Sequencing Center for Infectious Disease"/>
            <person name="Wu L."/>
            <person name="Ma J."/>
        </authorList>
    </citation>
    <scope>NUCLEOTIDE SEQUENCE [LARGE SCALE GENOMIC DNA]</scope>
    <source>
        <strain evidence="8">KACC 12597</strain>
    </source>
</reference>
<dbReference type="NCBIfam" id="TIGR00229">
    <property type="entry name" value="sensory_box"/>
    <property type="match status" value="3"/>
</dbReference>
<name>A0ABW4Y8I5_9GAMM</name>
<protein>
    <submittedName>
        <fullName evidence="7">EAL domain-containing protein</fullName>
    </submittedName>
</protein>
<dbReference type="Gene3D" id="3.20.20.450">
    <property type="entry name" value="EAL domain"/>
    <property type="match status" value="1"/>
</dbReference>
<dbReference type="EMBL" id="JBHUHX010000027">
    <property type="protein sequence ID" value="MFD2112486.1"/>
    <property type="molecule type" value="Genomic_DNA"/>
</dbReference>
<feature type="domain" description="PAC" evidence="4">
    <location>
        <begin position="681"/>
        <end position="733"/>
    </location>
</feature>
<evidence type="ECO:0000259" key="6">
    <source>
        <dbReference type="PROSITE" id="PS50887"/>
    </source>
</evidence>
<dbReference type="InterPro" id="IPR000160">
    <property type="entry name" value="GGDEF_dom"/>
</dbReference>
<dbReference type="PROSITE" id="PS50112">
    <property type="entry name" value="PAS"/>
    <property type="match status" value="3"/>
</dbReference>
<dbReference type="SMART" id="SM00086">
    <property type="entry name" value="PAC"/>
    <property type="match status" value="4"/>
</dbReference>
<dbReference type="CDD" id="cd00130">
    <property type="entry name" value="PAS"/>
    <property type="match status" value="3"/>
</dbReference>
<dbReference type="InterPro" id="IPR035919">
    <property type="entry name" value="EAL_sf"/>
</dbReference>
<dbReference type="CDD" id="cd01949">
    <property type="entry name" value="GGDEF"/>
    <property type="match status" value="1"/>
</dbReference>
<dbReference type="CDD" id="cd01948">
    <property type="entry name" value="EAL"/>
    <property type="match status" value="1"/>
</dbReference>
<keyword evidence="1" id="KW-0175">Coiled coil</keyword>
<evidence type="ECO:0000313" key="7">
    <source>
        <dbReference type="EMBL" id="MFD2112486.1"/>
    </source>
</evidence>
<dbReference type="SMART" id="SM00052">
    <property type="entry name" value="EAL"/>
    <property type="match status" value="1"/>
</dbReference>
<organism evidence="7 8">
    <name type="scientific">Thiorhodococcus fuscus</name>
    <dbReference type="NCBI Taxonomy" id="527200"/>
    <lineage>
        <taxon>Bacteria</taxon>
        <taxon>Pseudomonadati</taxon>
        <taxon>Pseudomonadota</taxon>
        <taxon>Gammaproteobacteria</taxon>
        <taxon>Chromatiales</taxon>
        <taxon>Chromatiaceae</taxon>
        <taxon>Thiorhodococcus</taxon>
    </lineage>
</organism>
<evidence type="ECO:0000259" key="5">
    <source>
        <dbReference type="PROSITE" id="PS50883"/>
    </source>
</evidence>
<feature type="domain" description="PAS" evidence="3">
    <location>
        <begin position="356"/>
        <end position="414"/>
    </location>
</feature>
<dbReference type="InterPro" id="IPR000014">
    <property type="entry name" value="PAS"/>
</dbReference>
<feature type="domain" description="PAS" evidence="3">
    <location>
        <begin position="608"/>
        <end position="652"/>
    </location>
</feature>
<dbReference type="InterPro" id="IPR029787">
    <property type="entry name" value="Nucleotide_cyclase"/>
</dbReference>
<gene>
    <name evidence="7" type="ORF">ACFSJC_11600</name>
</gene>
<feature type="domain" description="GGDEF" evidence="6">
    <location>
        <begin position="765"/>
        <end position="898"/>
    </location>
</feature>
<keyword evidence="8" id="KW-1185">Reference proteome</keyword>
<dbReference type="InterPro" id="IPR000700">
    <property type="entry name" value="PAS-assoc_C"/>
</dbReference>
<feature type="domain" description="PAC" evidence="4">
    <location>
        <begin position="560"/>
        <end position="611"/>
    </location>
</feature>
<evidence type="ECO:0000259" key="3">
    <source>
        <dbReference type="PROSITE" id="PS50112"/>
    </source>
</evidence>
<dbReference type="PROSITE" id="PS50887">
    <property type="entry name" value="GGDEF"/>
    <property type="match status" value="1"/>
</dbReference>
<dbReference type="InterPro" id="IPR043128">
    <property type="entry name" value="Rev_trsase/Diguanyl_cyclase"/>
</dbReference>
<dbReference type="InterPro" id="IPR013767">
    <property type="entry name" value="PAS_fold"/>
</dbReference>
<dbReference type="PROSITE" id="PS50883">
    <property type="entry name" value="EAL"/>
    <property type="match status" value="1"/>
</dbReference>
<dbReference type="InterPro" id="IPR001610">
    <property type="entry name" value="PAC"/>
</dbReference>
<evidence type="ECO:0000256" key="1">
    <source>
        <dbReference type="SAM" id="Coils"/>
    </source>
</evidence>
<dbReference type="InterPro" id="IPR013655">
    <property type="entry name" value="PAS_fold_3"/>
</dbReference>
<dbReference type="InterPro" id="IPR052155">
    <property type="entry name" value="Biofilm_reg_signaling"/>
</dbReference>
<dbReference type="Pfam" id="PF00563">
    <property type="entry name" value="EAL"/>
    <property type="match status" value="1"/>
</dbReference>
<dbReference type="SUPFAM" id="SSF55073">
    <property type="entry name" value="Nucleotide cyclase"/>
    <property type="match status" value="1"/>
</dbReference>
<proteinExistence type="predicted"/>